<evidence type="ECO:0000313" key="1">
    <source>
        <dbReference type="EMBL" id="KKK62483.1"/>
    </source>
</evidence>
<name>A0A0F8X0P9_9ZZZZ</name>
<sequence length="116" mass="13273">MSHRNRLLRKKMWRASSEQVIAAVEDRLAVTFVAVNAQNLATAGRIRKNPNRYIDHIYGEHEMGGTSWLYLSNVPFREIGMREDLLAILREHLKLDPPMTTKLLEAALKPRLGPPT</sequence>
<reference evidence="1" key="1">
    <citation type="journal article" date="2015" name="Nature">
        <title>Complex archaea that bridge the gap between prokaryotes and eukaryotes.</title>
        <authorList>
            <person name="Spang A."/>
            <person name="Saw J.H."/>
            <person name="Jorgensen S.L."/>
            <person name="Zaremba-Niedzwiedzka K."/>
            <person name="Martijn J."/>
            <person name="Lind A.E."/>
            <person name="van Eijk R."/>
            <person name="Schleper C."/>
            <person name="Guy L."/>
            <person name="Ettema T.J."/>
        </authorList>
    </citation>
    <scope>NUCLEOTIDE SEQUENCE</scope>
</reference>
<dbReference type="EMBL" id="LAZR01061970">
    <property type="protein sequence ID" value="KKK62483.1"/>
    <property type="molecule type" value="Genomic_DNA"/>
</dbReference>
<organism evidence="1">
    <name type="scientific">marine sediment metagenome</name>
    <dbReference type="NCBI Taxonomy" id="412755"/>
    <lineage>
        <taxon>unclassified sequences</taxon>
        <taxon>metagenomes</taxon>
        <taxon>ecological metagenomes</taxon>
    </lineage>
</organism>
<proteinExistence type="predicted"/>
<protein>
    <submittedName>
        <fullName evidence="1">Uncharacterized protein</fullName>
    </submittedName>
</protein>
<accession>A0A0F8X0P9</accession>
<dbReference type="AlphaFoldDB" id="A0A0F8X0P9"/>
<comment type="caution">
    <text evidence="1">The sequence shown here is derived from an EMBL/GenBank/DDBJ whole genome shotgun (WGS) entry which is preliminary data.</text>
</comment>
<gene>
    <name evidence="1" type="ORF">LCGC14_3003870</name>
</gene>